<dbReference type="AlphaFoldDB" id="A0A7S6WQN3"/>
<dbReference type="Pfam" id="PF22747">
    <property type="entry name" value="Zn_ribbon_DUF2089"/>
    <property type="match status" value="1"/>
</dbReference>
<gene>
    <name evidence="3" type="ORF">IFE08_03970</name>
</gene>
<feature type="domain" description="DUF2089" evidence="1">
    <location>
        <begin position="41"/>
        <end position="86"/>
    </location>
</feature>
<proteinExistence type="predicted"/>
<sequence>MAEVMGKCPVCGGEFTVSKLHCKACNSSLVGEFELCEFCKLTKEQKYFVKMFLKNRGNIRDMEKELGISYPTVRNKIEEINCALGISDSNGTEFDIGSILKKIKSGEMKVEKALSVLRGEDSEE</sequence>
<evidence type="ECO:0000313" key="4">
    <source>
        <dbReference type="Proteomes" id="UP000593915"/>
    </source>
</evidence>
<accession>A0A7S6WQN3</accession>
<feature type="domain" description="DUF2089" evidence="2">
    <location>
        <begin position="8"/>
        <end position="39"/>
    </location>
</feature>
<dbReference type="EMBL" id="CP061839">
    <property type="protein sequence ID" value="QOW61553.1"/>
    <property type="molecule type" value="Genomic_DNA"/>
</dbReference>
<dbReference type="InterPro" id="IPR053957">
    <property type="entry name" value="DUF2089_Zn_ribbon"/>
</dbReference>
<organism evidence="3 4">
    <name type="scientific">Treponema pedis</name>
    <dbReference type="NCBI Taxonomy" id="409322"/>
    <lineage>
        <taxon>Bacteria</taxon>
        <taxon>Pseudomonadati</taxon>
        <taxon>Spirochaetota</taxon>
        <taxon>Spirochaetia</taxon>
        <taxon>Spirochaetales</taxon>
        <taxon>Treponemataceae</taxon>
        <taxon>Treponema</taxon>
    </lineage>
</organism>
<dbReference type="Pfam" id="PF09862">
    <property type="entry name" value="DUF2089"/>
    <property type="match status" value="1"/>
</dbReference>
<evidence type="ECO:0000259" key="1">
    <source>
        <dbReference type="Pfam" id="PF09862"/>
    </source>
</evidence>
<dbReference type="RefSeq" id="WP_020964232.1">
    <property type="nucleotide sequence ID" value="NZ_CP061839.1"/>
</dbReference>
<protein>
    <submittedName>
        <fullName evidence="3">DUF2089 domain-containing protein</fullName>
    </submittedName>
</protein>
<evidence type="ECO:0000313" key="3">
    <source>
        <dbReference type="EMBL" id="QOW61553.1"/>
    </source>
</evidence>
<reference evidence="3 4" key="1">
    <citation type="submission" date="2020-09" db="EMBL/GenBank/DDBJ databases">
        <title>Characterization of Treponema spp. from bovine digital dermatitis in Korea.</title>
        <authorList>
            <person name="Espiritu H.M."/>
            <person name="Cho Y.I."/>
            <person name="Mamuad L."/>
        </authorList>
    </citation>
    <scope>NUCLEOTIDE SEQUENCE [LARGE SCALE GENOMIC DNA]</scope>
    <source>
        <strain evidence="3 4">KS1</strain>
    </source>
</reference>
<name>A0A7S6WQN3_9SPIR</name>
<dbReference type="GeneID" id="301089133"/>
<evidence type="ECO:0000259" key="2">
    <source>
        <dbReference type="Pfam" id="PF22747"/>
    </source>
</evidence>
<dbReference type="Proteomes" id="UP000593915">
    <property type="component" value="Chromosome"/>
</dbReference>
<dbReference type="InterPro" id="IPR018658">
    <property type="entry name" value="DUF2089"/>
</dbReference>